<accession>N2AEC2</accession>
<dbReference type="EMBL" id="AQFT01000096">
    <property type="protein sequence ID" value="EMZ24480.1"/>
    <property type="molecule type" value="Genomic_DNA"/>
</dbReference>
<keyword evidence="3" id="KW-1185">Reference proteome</keyword>
<name>N2AEC2_9FIRM</name>
<organism evidence="2 3">
    <name type="scientific">Eubacterium plexicaudatum ASF492</name>
    <dbReference type="NCBI Taxonomy" id="1235802"/>
    <lineage>
        <taxon>Bacteria</taxon>
        <taxon>Bacillati</taxon>
        <taxon>Bacillota</taxon>
        <taxon>Clostridia</taxon>
        <taxon>Eubacteriales</taxon>
        <taxon>Eubacteriaceae</taxon>
        <taxon>Eubacterium</taxon>
    </lineage>
</organism>
<proteinExistence type="predicted"/>
<dbReference type="eggNOG" id="COG1716">
    <property type="taxonomic scope" value="Bacteria"/>
</dbReference>
<dbReference type="AlphaFoldDB" id="N2AEC2"/>
<protein>
    <recommendedName>
        <fullName evidence="1">FHA domain-containing protein</fullName>
    </recommendedName>
</protein>
<dbReference type="STRING" id="1235802.C823_03165"/>
<reference evidence="2 3" key="1">
    <citation type="journal article" date="2014" name="Genome Announc.">
        <title>Draft genome sequences of the altered schaedler flora, a defined bacterial community from gnotobiotic mice.</title>
        <authorList>
            <person name="Wannemuehler M.J."/>
            <person name="Overstreet A.M."/>
            <person name="Ward D.V."/>
            <person name="Phillips G.J."/>
        </authorList>
    </citation>
    <scope>NUCLEOTIDE SEQUENCE [LARGE SCALE GENOMIC DNA]</scope>
    <source>
        <strain evidence="2 3">ASF492</strain>
    </source>
</reference>
<evidence type="ECO:0000313" key="3">
    <source>
        <dbReference type="Proteomes" id="UP000012589"/>
    </source>
</evidence>
<dbReference type="InterPro" id="IPR008984">
    <property type="entry name" value="SMAD_FHA_dom_sf"/>
</dbReference>
<feature type="domain" description="FHA" evidence="1">
    <location>
        <begin position="117"/>
        <end position="170"/>
    </location>
</feature>
<dbReference type="InterPro" id="IPR000253">
    <property type="entry name" value="FHA_dom"/>
</dbReference>
<gene>
    <name evidence="2" type="ORF">C823_03165</name>
</gene>
<evidence type="ECO:0000259" key="1">
    <source>
        <dbReference type="PROSITE" id="PS50006"/>
    </source>
</evidence>
<evidence type="ECO:0000313" key="2">
    <source>
        <dbReference type="EMBL" id="EMZ24480.1"/>
    </source>
</evidence>
<dbReference type="PATRIC" id="fig|1235802.3.peg.3348"/>
<dbReference type="CDD" id="cd00060">
    <property type="entry name" value="FHA"/>
    <property type="match status" value="1"/>
</dbReference>
<comment type="caution">
    <text evidence="2">The sequence shown here is derived from an EMBL/GenBank/DDBJ whole genome shotgun (WGS) entry which is preliminary data.</text>
</comment>
<dbReference type="Pfam" id="PF00498">
    <property type="entry name" value="FHA"/>
    <property type="match status" value="1"/>
</dbReference>
<dbReference type="Gene3D" id="2.60.200.20">
    <property type="match status" value="1"/>
</dbReference>
<dbReference type="PROSITE" id="PS50006">
    <property type="entry name" value="FHA_DOMAIN"/>
    <property type="match status" value="1"/>
</dbReference>
<dbReference type="Proteomes" id="UP000012589">
    <property type="component" value="Unassembled WGS sequence"/>
</dbReference>
<sequence length="212" mass="23860">MILKRCEYGHYYDGEIYQQCPDCTGTGRKTQMDLSGMSYGDYADEDTVTVALPRAHGQQPRVHVSADEEPVTVAMPRQPAPAASPVRKPTFKPVVGWLVCIQGKDFGNGFTIKLGKNFIGRSPGMDIVLRGDESIAAEKHAAIYYVPKQRRFAVEPGTTGKRFCINRNTVLRPVWIKQHDILTIGNSSLMFFPCCGEHFSWEELIRRHREKG</sequence>
<dbReference type="SUPFAM" id="SSF49879">
    <property type="entry name" value="SMAD/FHA domain"/>
    <property type="match status" value="1"/>
</dbReference>
<dbReference type="HOGENOM" id="CLU_094173_1_0_9"/>
<dbReference type="OrthoDB" id="370565at2"/>